<organism evidence="9 10">
    <name type="scientific">Jatropha curcas</name>
    <name type="common">Barbados nut</name>
    <dbReference type="NCBI Taxonomy" id="180498"/>
    <lineage>
        <taxon>Eukaryota</taxon>
        <taxon>Viridiplantae</taxon>
        <taxon>Streptophyta</taxon>
        <taxon>Embryophyta</taxon>
        <taxon>Tracheophyta</taxon>
        <taxon>Spermatophyta</taxon>
        <taxon>Magnoliopsida</taxon>
        <taxon>eudicotyledons</taxon>
        <taxon>Gunneridae</taxon>
        <taxon>Pentapetalae</taxon>
        <taxon>rosids</taxon>
        <taxon>fabids</taxon>
        <taxon>Malpighiales</taxon>
        <taxon>Euphorbiaceae</taxon>
        <taxon>Crotonoideae</taxon>
        <taxon>Jatropheae</taxon>
        <taxon>Jatropha</taxon>
    </lineage>
</organism>
<evidence type="ECO:0000256" key="3">
    <source>
        <dbReference type="ARBA" id="ARBA00023127"/>
    </source>
</evidence>
<dbReference type="KEGG" id="jcu:105634288"/>
<feature type="region of interest" description="Disordered" evidence="7">
    <location>
        <begin position="78"/>
        <end position="97"/>
    </location>
</feature>
<evidence type="ECO:0000256" key="1">
    <source>
        <dbReference type="ARBA" id="ARBA00011177"/>
    </source>
</evidence>
<evidence type="ECO:0000256" key="6">
    <source>
        <dbReference type="RuleBase" id="RU000383"/>
    </source>
</evidence>
<dbReference type="Gene3D" id="1.10.472.10">
    <property type="entry name" value="Cyclin-like"/>
    <property type="match status" value="2"/>
</dbReference>
<evidence type="ECO:0000256" key="7">
    <source>
        <dbReference type="SAM" id="MobiDB-lite"/>
    </source>
</evidence>
<evidence type="ECO:0000313" key="10">
    <source>
        <dbReference type="Proteomes" id="UP000027138"/>
    </source>
</evidence>
<sequence length="588" mass="67568">MKLSSSKLKPKIEPEPYITKKQRTKCRRKLRSQISPILISPLNPACPRKSSGFSASTADSCRCVGDEVSCDSSRVTVESRASKRKLREPGVGGIEEDPFRRITRSYAKQKESERKGNEVEVSELSCVESNSGAECVVSEKRRSSKLKKRTEKSKEIQIDEASVSVTKSEISSVQRNLEIVQFESKENDAVSIASGVESCLSNKTTEVGNIRARETELSEISKNDAVSISGSVVEQKPESSVLEADLSCAEHFSYDGAVAEYSSSHEVAISELHSELFLESSSDLDFSDYTPSIFLDSGSEFSEKSDDFPPSRTYLLLLEFRQQFSRSSVPLDMRMTSFSEAEYLRKSSFVRFQDEKDEESYQRFRERERRQLFLYDYVEFYRSTTEYGDLIFQQRYRMVHWIVEQSTAKEFQLETMFLGVSLLDRFLTKGFFKNKRSLQIVGIACLTLAARIEENQPYNTVRQKNFRIESNVYSRFEVVAMEWLVQEVLNFQCFLPTIQNFMWFYQKAARADAEVEKRARYLAKLALSDPEHLRYWPSTVAAGLVILASLESDQIESYQRIIEVHVRTIENDLHECIKTLEWLLQYVS</sequence>
<comment type="subunit">
    <text evidence="1">Interacts with the CDC2 protein kinase to form a serine/threonine kinase holoenzyme complex also known as maturation promoting factor (MPF). The cyclin subunit imparts substrate specificity to the complex.</text>
</comment>
<dbReference type="Pfam" id="PF02984">
    <property type="entry name" value="Cyclin_C"/>
    <property type="match status" value="1"/>
</dbReference>
<evidence type="ECO:0000256" key="5">
    <source>
        <dbReference type="ARBA" id="ARBA00032263"/>
    </source>
</evidence>
<feature type="region of interest" description="Disordered" evidence="7">
    <location>
        <begin position="1"/>
        <end position="25"/>
    </location>
</feature>
<keyword evidence="2" id="KW-0132">Cell division</keyword>
<name>A0A067KPL0_JATCU</name>
<dbReference type="PANTHER" id="PTHR10177">
    <property type="entry name" value="CYCLINS"/>
    <property type="match status" value="1"/>
</dbReference>
<dbReference type="InterPro" id="IPR013763">
    <property type="entry name" value="Cyclin-like_dom"/>
</dbReference>
<dbReference type="PROSITE" id="PS00292">
    <property type="entry name" value="CYCLINS"/>
    <property type="match status" value="1"/>
</dbReference>
<dbReference type="SMART" id="SM00385">
    <property type="entry name" value="CYCLIN"/>
    <property type="match status" value="2"/>
</dbReference>
<dbReference type="Pfam" id="PF00134">
    <property type="entry name" value="Cyclin_N"/>
    <property type="match status" value="1"/>
</dbReference>
<evidence type="ECO:0000256" key="2">
    <source>
        <dbReference type="ARBA" id="ARBA00022618"/>
    </source>
</evidence>
<dbReference type="OrthoDB" id="5590282at2759"/>
<keyword evidence="4" id="KW-0131">Cell cycle</keyword>
<protein>
    <recommendedName>
        <fullName evidence="5">B-like cyclin</fullName>
    </recommendedName>
</protein>
<evidence type="ECO:0000256" key="4">
    <source>
        <dbReference type="ARBA" id="ARBA00023306"/>
    </source>
</evidence>
<evidence type="ECO:0000313" key="9">
    <source>
        <dbReference type="EMBL" id="KDP38151.1"/>
    </source>
</evidence>
<evidence type="ECO:0000259" key="8">
    <source>
        <dbReference type="SMART" id="SM00385"/>
    </source>
</evidence>
<dbReference type="InterPro" id="IPR036915">
    <property type="entry name" value="Cyclin-like_sf"/>
</dbReference>
<dbReference type="InterPro" id="IPR006671">
    <property type="entry name" value="Cyclin_N"/>
</dbReference>
<dbReference type="InterPro" id="IPR004367">
    <property type="entry name" value="Cyclin_C-dom"/>
</dbReference>
<dbReference type="InterPro" id="IPR039361">
    <property type="entry name" value="Cyclin"/>
</dbReference>
<keyword evidence="3 6" id="KW-0195">Cyclin</keyword>
<reference evidence="9 10" key="1">
    <citation type="journal article" date="2014" name="PLoS ONE">
        <title>Global Analysis of Gene Expression Profiles in Physic Nut (Jatropha curcas L.) Seedlings Exposed to Salt Stress.</title>
        <authorList>
            <person name="Zhang L."/>
            <person name="Zhang C."/>
            <person name="Wu P."/>
            <person name="Chen Y."/>
            <person name="Li M."/>
            <person name="Jiang H."/>
            <person name="Wu G."/>
        </authorList>
    </citation>
    <scope>NUCLEOTIDE SEQUENCE [LARGE SCALE GENOMIC DNA]</scope>
    <source>
        <strain evidence="10">cv. GZQX0401</strain>
        <tissue evidence="9">Young leaves</tissue>
    </source>
</reference>
<comment type="similarity">
    <text evidence="6">Belongs to the cyclin family.</text>
</comment>
<keyword evidence="10" id="KW-1185">Reference proteome</keyword>
<feature type="domain" description="Cyclin-like" evidence="8">
    <location>
        <begin position="500"/>
        <end position="575"/>
    </location>
</feature>
<accession>A0A067KPL0</accession>
<dbReference type="SUPFAM" id="SSF47954">
    <property type="entry name" value="Cyclin-like"/>
    <property type="match status" value="2"/>
</dbReference>
<dbReference type="Proteomes" id="UP000027138">
    <property type="component" value="Unassembled WGS sequence"/>
</dbReference>
<feature type="domain" description="Cyclin-like" evidence="8">
    <location>
        <begin position="400"/>
        <end position="487"/>
    </location>
</feature>
<dbReference type="InterPro" id="IPR048258">
    <property type="entry name" value="Cyclins_cyclin-box"/>
</dbReference>
<gene>
    <name evidence="9" type="ORF">JCGZ_04794</name>
</gene>
<dbReference type="AlphaFoldDB" id="A0A067KPL0"/>
<dbReference type="EMBL" id="KK914370">
    <property type="protein sequence ID" value="KDP38151.1"/>
    <property type="molecule type" value="Genomic_DNA"/>
</dbReference>
<proteinExistence type="inferred from homology"/>
<dbReference type="GO" id="GO:0051301">
    <property type="term" value="P:cell division"/>
    <property type="evidence" value="ECO:0007669"/>
    <property type="project" value="UniProtKB-KW"/>
</dbReference>
<dbReference type="STRING" id="180498.A0A067KPL0"/>